<accession>D8JYV5</accession>
<keyword evidence="10" id="KW-1185">Reference proteome</keyword>
<keyword evidence="4" id="KW-1003">Cell membrane</keyword>
<keyword evidence="5 8" id="KW-0812">Transmembrane</keyword>
<comment type="subcellular location">
    <subcellularLocation>
        <location evidence="1">Cell membrane</location>
        <topology evidence="1">Multi-pass membrane protein</topology>
    </subcellularLocation>
</comment>
<evidence type="ECO:0000256" key="7">
    <source>
        <dbReference type="ARBA" id="ARBA00023136"/>
    </source>
</evidence>
<comment type="similarity">
    <text evidence="2">Belongs to the binding-protein-dependent transport system permease family. FecCD subfamily.</text>
</comment>
<feature type="transmembrane region" description="Helical" evidence="8">
    <location>
        <begin position="313"/>
        <end position="332"/>
    </location>
</feature>
<dbReference type="eggNOG" id="COG0609">
    <property type="taxonomic scope" value="Bacteria"/>
</dbReference>
<evidence type="ECO:0000256" key="3">
    <source>
        <dbReference type="ARBA" id="ARBA00022448"/>
    </source>
</evidence>
<dbReference type="InterPro" id="IPR000522">
    <property type="entry name" value="ABC_transptr_permease_BtuC"/>
</dbReference>
<dbReference type="FunFam" id="1.10.3470.10:FF:000001">
    <property type="entry name" value="Vitamin B12 ABC transporter permease BtuC"/>
    <property type="match status" value="1"/>
</dbReference>
<dbReference type="PANTHER" id="PTHR30472">
    <property type="entry name" value="FERRIC ENTEROBACTIN TRANSPORT SYSTEM PERMEASE PROTEIN"/>
    <property type="match status" value="1"/>
</dbReference>
<evidence type="ECO:0000256" key="1">
    <source>
        <dbReference type="ARBA" id="ARBA00004651"/>
    </source>
</evidence>
<dbReference type="GO" id="GO:0033214">
    <property type="term" value="P:siderophore-iron import into cell"/>
    <property type="evidence" value="ECO:0007669"/>
    <property type="project" value="TreeGrafter"/>
</dbReference>
<dbReference type="AlphaFoldDB" id="D8JYV5"/>
<dbReference type="Pfam" id="PF01032">
    <property type="entry name" value="FecCD"/>
    <property type="match status" value="1"/>
</dbReference>
<dbReference type="HOGENOM" id="CLU_013016_0_2_5"/>
<dbReference type="EMBL" id="CP002083">
    <property type="protein sequence ID" value="ADJ23557.1"/>
    <property type="molecule type" value="Genomic_DNA"/>
</dbReference>
<evidence type="ECO:0000256" key="4">
    <source>
        <dbReference type="ARBA" id="ARBA00022475"/>
    </source>
</evidence>
<dbReference type="SUPFAM" id="SSF81345">
    <property type="entry name" value="ABC transporter involved in vitamin B12 uptake, BtuC"/>
    <property type="match status" value="1"/>
</dbReference>
<keyword evidence="6 8" id="KW-1133">Transmembrane helix</keyword>
<evidence type="ECO:0000313" key="9">
    <source>
        <dbReference type="EMBL" id="ADJ23557.1"/>
    </source>
</evidence>
<organism evidence="9 10">
    <name type="scientific">Hyphomicrobium denitrificans (strain ATCC 51888 / DSM 1869 / NCIMB 11706 / TK 0415)</name>
    <dbReference type="NCBI Taxonomy" id="582899"/>
    <lineage>
        <taxon>Bacteria</taxon>
        <taxon>Pseudomonadati</taxon>
        <taxon>Pseudomonadota</taxon>
        <taxon>Alphaproteobacteria</taxon>
        <taxon>Hyphomicrobiales</taxon>
        <taxon>Hyphomicrobiaceae</taxon>
        <taxon>Hyphomicrobium</taxon>
    </lineage>
</organism>
<dbReference type="OrthoDB" id="9811975at2"/>
<feature type="transmembrane region" description="Helical" evidence="8">
    <location>
        <begin position="97"/>
        <end position="117"/>
    </location>
</feature>
<feature type="transmembrane region" description="Helical" evidence="8">
    <location>
        <begin position="6"/>
        <end position="27"/>
    </location>
</feature>
<dbReference type="GO" id="GO:0005886">
    <property type="term" value="C:plasma membrane"/>
    <property type="evidence" value="ECO:0007669"/>
    <property type="project" value="UniProtKB-SubCell"/>
</dbReference>
<evidence type="ECO:0000256" key="8">
    <source>
        <dbReference type="SAM" id="Phobius"/>
    </source>
</evidence>
<dbReference type="KEGG" id="hdn:Hden_1754"/>
<gene>
    <name evidence="9" type="ordered locus">Hden_1754</name>
</gene>
<evidence type="ECO:0000256" key="6">
    <source>
        <dbReference type="ARBA" id="ARBA00022989"/>
    </source>
</evidence>
<feature type="transmembrane region" description="Helical" evidence="8">
    <location>
        <begin position="242"/>
        <end position="274"/>
    </location>
</feature>
<dbReference type="PANTHER" id="PTHR30472:SF70">
    <property type="entry name" value="MOLYBDATE IMPORT SYSTEM PERMEASE PROTEIN MOLB"/>
    <property type="match status" value="1"/>
</dbReference>
<reference evidence="10" key="1">
    <citation type="journal article" date="2011" name="J. Bacteriol.">
        <title>Genome sequences of eight morphologically diverse alphaproteobacteria.</title>
        <authorList>
            <consortium name="US DOE Joint Genome Institute"/>
            <person name="Brown P.J."/>
            <person name="Kysela D.T."/>
            <person name="Buechlein A."/>
            <person name="Hemmerich C."/>
            <person name="Brun Y.V."/>
        </authorList>
    </citation>
    <scope>NUCLEOTIDE SEQUENCE [LARGE SCALE GENOMIC DNA]</scope>
    <source>
        <strain evidence="10">ATCC 51888 / DSM 1869 / NCIB 11706 / TK 0415</strain>
    </source>
</reference>
<evidence type="ECO:0000256" key="5">
    <source>
        <dbReference type="ARBA" id="ARBA00022692"/>
    </source>
</evidence>
<dbReference type="GO" id="GO:0022857">
    <property type="term" value="F:transmembrane transporter activity"/>
    <property type="evidence" value="ECO:0007669"/>
    <property type="project" value="InterPro"/>
</dbReference>
<feature type="transmembrane region" description="Helical" evidence="8">
    <location>
        <begin position="152"/>
        <end position="172"/>
    </location>
</feature>
<feature type="transmembrane region" description="Helical" evidence="8">
    <location>
        <begin position="201"/>
        <end position="222"/>
    </location>
</feature>
<feature type="transmembrane region" description="Helical" evidence="8">
    <location>
        <begin position="286"/>
        <end position="307"/>
    </location>
</feature>
<protein>
    <submittedName>
        <fullName evidence="9">Transport system permease protein</fullName>
    </submittedName>
</protein>
<name>D8JYV5_HYPDA</name>
<dbReference type="Gene3D" id="1.10.3470.10">
    <property type="entry name" value="ABC transporter involved in vitamin B12 uptake, BtuC"/>
    <property type="match status" value="1"/>
</dbReference>
<feature type="transmembrane region" description="Helical" evidence="8">
    <location>
        <begin position="70"/>
        <end position="91"/>
    </location>
</feature>
<proteinExistence type="inferred from homology"/>
<dbReference type="STRING" id="582899.Hden_1754"/>
<dbReference type="Proteomes" id="UP000002033">
    <property type="component" value="Chromosome"/>
</dbReference>
<evidence type="ECO:0000256" key="2">
    <source>
        <dbReference type="ARBA" id="ARBA00007935"/>
    </source>
</evidence>
<keyword evidence="7 8" id="KW-0472">Membrane</keyword>
<dbReference type="CDD" id="cd06550">
    <property type="entry name" value="TM_ABC_iron-siderophores_like"/>
    <property type="match status" value="1"/>
</dbReference>
<dbReference type="InterPro" id="IPR037294">
    <property type="entry name" value="ABC_BtuC-like"/>
</dbReference>
<keyword evidence="3" id="KW-0813">Transport</keyword>
<sequence length="339" mass="35127" precursor="true">MKPGGAAAPIFSLGVVLLAAMAFSLALGRYPLTLSDISEFVQASLGLRELAPERYALLHNIIVDIRLPRVLAAALIGAALAISGTAFQAIFRNPLVSPGILGVLGGAGFGAAIGLLISGHWIVVQLLAFAMALLAVALGILIANLFGPGTMVTLILGGIISGALFTALLSIVKYTADPYNQLPAIVYWLMGSLQSIEMKHISVVTVPILAGIVGLTLCGRVLDALSMGDDEARTLGVPVKAVRYGVIIAATLISALSVSIAGIIGWIGLMIPNFARLLFGPSNARLLPLSALLGALFLLCADCLARGITTAEIPIGIVTELLGIPAFILVLGRTRRAWL</sequence>
<evidence type="ECO:0000313" key="10">
    <source>
        <dbReference type="Proteomes" id="UP000002033"/>
    </source>
</evidence>
<feature type="transmembrane region" description="Helical" evidence="8">
    <location>
        <begin position="124"/>
        <end position="146"/>
    </location>
</feature>